<feature type="transmembrane region" description="Helical" evidence="1">
    <location>
        <begin position="52"/>
        <end position="71"/>
    </location>
</feature>
<keyword evidence="3" id="KW-1185">Reference proteome</keyword>
<dbReference type="EMBL" id="MG765277">
    <property type="protein sequence ID" value="AUV59966.1"/>
    <property type="molecule type" value="Genomic_DNA"/>
</dbReference>
<protein>
    <submittedName>
        <fullName evidence="2">Putative holin</fullName>
    </submittedName>
</protein>
<evidence type="ECO:0000313" key="2">
    <source>
        <dbReference type="EMBL" id="AUV59966.1"/>
    </source>
</evidence>
<keyword evidence="1" id="KW-0472">Membrane</keyword>
<evidence type="ECO:0000313" key="3">
    <source>
        <dbReference type="Proteomes" id="UP000241463"/>
    </source>
</evidence>
<evidence type="ECO:0000256" key="1">
    <source>
        <dbReference type="SAM" id="Phobius"/>
    </source>
</evidence>
<dbReference type="Proteomes" id="UP000241463">
    <property type="component" value="Segment"/>
</dbReference>
<keyword evidence="1" id="KW-1133">Transmembrane helix</keyword>
<feature type="transmembrane region" description="Helical" evidence="1">
    <location>
        <begin position="24"/>
        <end position="40"/>
    </location>
</feature>
<accession>A0A2K9VCN7</accession>
<dbReference type="GeneID" id="54988515"/>
<proteinExistence type="predicted"/>
<dbReference type="RefSeq" id="YP_009798070.1">
    <property type="nucleotide sequence ID" value="NC_047924.1"/>
</dbReference>
<organism evidence="2 3">
    <name type="scientific">Lactobacillus phage Bacchae</name>
    <dbReference type="NCBI Taxonomy" id="2079429"/>
    <lineage>
        <taxon>Viruses</taxon>
        <taxon>Duplodnaviria</taxon>
        <taxon>Heunggongvirae</taxon>
        <taxon>Uroviricota</taxon>
        <taxon>Caudoviricetes</taxon>
        <taxon>Herelleviridae</taxon>
        <taxon>Harbinvirus</taxon>
        <taxon>Harbinvirus bacchae</taxon>
    </lineage>
</organism>
<name>A0A2K9VCN7_9CAUD</name>
<dbReference type="KEGG" id="vg:54988515"/>
<reference evidence="2 3" key="1">
    <citation type="submission" date="2018-01" db="EMBL/GenBank/DDBJ databases">
        <title>Lactobacillus phages that infect wine-derived L. plantarum strains.</title>
        <authorList>
            <person name="Kyrkou I."/>
            <person name="Hestbjerg Hansen L."/>
        </authorList>
    </citation>
    <scope>NUCLEOTIDE SEQUENCE [LARGE SCALE GENOMIC DNA]</scope>
</reference>
<keyword evidence="1" id="KW-0812">Transmembrane</keyword>
<sequence>MEFLKKELASIKEGFKENIHKKQYWVYALSILIPIIVAVYNELGRSVDTNTLVVLGNVLLGILGISGLFSASSSVSDEKLNPDEIAAKAQELTDALEPLTSALKDAGTTVSTTTASLQKTKAIVDSIDTTDSKATMDVSENKEAGK</sequence>